<reference evidence="2" key="1">
    <citation type="journal article" date="2023" name="G3 (Bethesda)">
        <title>Genome assembly and association tests identify interacting loci associated with vigor, precocity, and sex in interspecific pistachio rootstocks.</title>
        <authorList>
            <person name="Palmer W."/>
            <person name="Jacygrad E."/>
            <person name="Sagayaradj S."/>
            <person name="Cavanaugh K."/>
            <person name="Han R."/>
            <person name="Bertier L."/>
            <person name="Beede B."/>
            <person name="Kafkas S."/>
            <person name="Golino D."/>
            <person name="Preece J."/>
            <person name="Michelmore R."/>
        </authorList>
    </citation>
    <scope>NUCLEOTIDE SEQUENCE [LARGE SCALE GENOMIC DNA]</scope>
</reference>
<protein>
    <submittedName>
        <fullName evidence="1">Uncharacterized protein</fullName>
    </submittedName>
</protein>
<proteinExistence type="predicted"/>
<accession>A0ACC1B5G7</accession>
<comment type="caution">
    <text evidence="1">The sequence shown here is derived from an EMBL/GenBank/DDBJ whole genome shotgun (WGS) entry which is preliminary data.</text>
</comment>
<sequence length="147" mass="16280">MKHCVADENEVVQLYPDEEFKVEAELPLSRARYLLNGDNDMNFIFHEYEKNGMRIRVYVEAKPLECVKGIGVLEAPNQCENDNGFESPVKQTNDLDEGGVANEFHRSDVSDYDRDNEVGQGIGAEEGNQHGAQDGQGSGGVEDNQSG</sequence>
<evidence type="ECO:0000313" key="2">
    <source>
        <dbReference type="Proteomes" id="UP001164250"/>
    </source>
</evidence>
<organism evidence="1 2">
    <name type="scientific">Pistacia atlantica</name>
    <dbReference type="NCBI Taxonomy" id="434234"/>
    <lineage>
        <taxon>Eukaryota</taxon>
        <taxon>Viridiplantae</taxon>
        <taxon>Streptophyta</taxon>
        <taxon>Embryophyta</taxon>
        <taxon>Tracheophyta</taxon>
        <taxon>Spermatophyta</taxon>
        <taxon>Magnoliopsida</taxon>
        <taxon>eudicotyledons</taxon>
        <taxon>Gunneridae</taxon>
        <taxon>Pentapetalae</taxon>
        <taxon>rosids</taxon>
        <taxon>malvids</taxon>
        <taxon>Sapindales</taxon>
        <taxon>Anacardiaceae</taxon>
        <taxon>Pistacia</taxon>
    </lineage>
</organism>
<dbReference type="Proteomes" id="UP001164250">
    <property type="component" value="Chromosome 6"/>
</dbReference>
<evidence type="ECO:0000313" key="1">
    <source>
        <dbReference type="EMBL" id="KAJ0094183.1"/>
    </source>
</evidence>
<gene>
    <name evidence="1" type="ORF">Patl1_15807</name>
</gene>
<dbReference type="EMBL" id="CM047902">
    <property type="protein sequence ID" value="KAJ0094183.1"/>
    <property type="molecule type" value="Genomic_DNA"/>
</dbReference>
<name>A0ACC1B5G7_9ROSI</name>
<keyword evidence="2" id="KW-1185">Reference proteome</keyword>